<dbReference type="PANTHER" id="PTHR35161">
    <property type="entry name" value="OS02G0303100 PROTEIN"/>
    <property type="match status" value="1"/>
</dbReference>
<keyword evidence="2" id="KW-1185">Reference proteome</keyword>
<dbReference type="PANTHER" id="PTHR35161:SF4">
    <property type="entry name" value="OS02G0303100 PROTEIN"/>
    <property type="match status" value="1"/>
</dbReference>
<protein>
    <submittedName>
        <fullName evidence="1">Uncharacterized protein</fullName>
    </submittedName>
</protein>
<proteinExistence type="predicted"/>
<dbReference type="AlphaFoldDB" id="A0A0E0CJJ5"/>
<dbReference type="Proteomes" id="UP000008021">
    <property type="component" value="Chromosome 2"/>
</dbReference>
<reference evidence="1" key="2">
    <citation type="submission" date="2018-05" db="EMBL/GenBank/DDBJ databases">
        <title>OmerRS3 (Oryza meridionalis Reference Sequence Version 3).</title>
        <authorList>
            <person name="Zhang J."/>
            <person name="Kudrna D."/>
            <person name="Lee S."/>
            <person name="Talag J."/>
            <person name="Welchert J."/>
            <person name="Wing R.A."/>
        </authorList>
    </citation>
    <scope>NUCLEOTIDE SEQUENCE [LARGE SCALE GENOMIC DNA]</scope>
    <source>
        <strain evidence="1">cv. OR44</strain>
    </source>
</reference>
<evidence type="ECO:0000313" key="1">
    <source>
        <dbReference type="EnsemblPlants" id="OMERI02G14180.2"/>
    </source>
</evidence>
<evidence type="ECO:0000313" key="2">
    <source>
        <dbReference type="Proteomes" id="UP000008021"/>
    </source>
</evidence>
<sequence>MMSGSAAGEAASLVRHQACSITAMARGTLPGRYYMIDGARRPADERSLLRLRAPHPSVYRLQAGEGWTCSSSSSPLPSVVGGAAQRRRSRVSLPPPFVVYLASKGNERDQMSTTREKPAKLTEYIIGLMIIIVKDVVLVGEKGGNTYYIVTEEGKKIIRSLLNTLSEIHQQGKCPKKFNESNIVMEKGNVKFSDIEFEEITNEGIRNNYRNVRSIIRKTLFGDCSNDEIPEDIKHLLRLMARRSSFRMGYVISSHASLISLGNRCHFFKVMYDHIKNVLCHSNKQAQKKILDALPYKGDWHTTLKSNALLEESFYSRETPYDPNGKSIVFLTFYRNTVAHKMEKYLQPLQHSENIVLEYTREQFEEILAAVFPLYLPTMQEQLAKHGELEKLNLKYVF</sequence>
<dbReference type="eggNOG" id="ENOG502R4IB">
    <property type="taxonomic scope" value="Eukaryota"/>
</dbReference>
<accession>A0A0E0CJJ5</accession>
<reference evidence="1" key="1">
    <citation type="submission" date="2015-04" db="UniProtKB">
        <authorList>
            <consortium name="EnsemblPlants"/>
        </authorList>
    </citation>
    <scope>IDENTIFICATION</scope>
</reference>
<dbReference type="Gramene" id="OMERI02G14180.2">
    <property type="protein sequence ID" value="OMERI02G14180.2"/>
    <property type="gene ID" value="OMERI02G14180"/>
</dbReference>
<organism evidence="1">
    <name type="scientific">Oryza meridionalis</name>
    <dbReference type="NCBI Taxonomy" id="40149"/>
    <lineage>
        <taxon>Eukaryota</taxon>
        <taxon>Viridiplantae</taxon>
        <taxon>Streptophyta</taxon>
        <taxon>Embryophyta</taxon>
        <taxon>Tracheophyta</taxon>
        <taxon>Spermatophyta</taxon>
        <taxon>Magnoliopsida</taxon>
        <taxon>Liliopsida</taxon>
        <taxon>Poales</taxon>
        <taxon>Poaceae</taxon>
        <taxon>BOP clade</taxon>
        <taxon>Oryzoideae</taxon>
        <taxon>Oryzeae</taxon>
        <taxon>Oryzinae</taxon>
        <taxon>Oryza</taxon>
    </lineage>
</organism>
<name>A0A0E0CJJ5_9ORYZ</name>
<dbReference type="EnsemblPlants" id="OMERI02G14180.2">
    <property type="protein sequence ID" value="OMERI02G14180.2"/>
    <property type="gene ID" value="OMERI02G14180"/>
</dbReference>